<evidence type="ECO:0000256" key="3">
    <source>
        <dbReference type="ARBA" id="ARBA00022452"/>
    </source>
</evidence>
<dbReference type="InterPro" id="IPR000531">
    <property type="entry name" value="Beta-barrel_TonB"/>
</dbReference>
<evidence type="ECO:0000256" key="9">
    <source>
        <dbReference type="RuleBase" id="RU003357"/>
    </source>
</evidence>
<dbReference type="Gene3D" id="2.170.130.10">
    <property type="entry name" value="TonB-dependent receptor, plug domain"/>
    <property type="match status" value="1"/>
</dbReference>
<dbReference type="InterPro" id="IPR023996">
    <property type="entry name" value="TonB-dep_OMP_SusC/RagA"/>
</dbReference>
<feature type="domain" description="TonB-dependent receptor plug" evidence="11">
    <location>
        <begin position="258"/>
        <end position="373"/>
    </location>
</feature>
<comment type="similarity">
    <text evidence="8 9">Belongs to the TonB-dependent receptor family.</text>
</comment>
<comment type="subcellular location">
    <subcellularLocation>
        <location evidence="1 8">Cell outer membrane</location>
        <topology evidence="1 8">Multi-pass membrane protein</topology>
    </subcellularLocation>
</comment>
<dbReference type="NCBIfam" id="TIGR04056">
    <property type="entry name" value="OMP_RagA_SusC"/>
    <property type="match status" value="1"/>
</dbReference>
<dbReference type="InterPro" id="IPR039426">
    <property type="entry name" value="TonB-dep_rcpt-like"/>
</dbReference>
<evidence type="ECO:0000256" key="8">
    <source>
        <dbReference type="PROSITE-ProRule" id="PRU01360"/>
    </source>
</evidence>
<evidence type="ECO:0000256" key="5">
    <source>
        <dbReference type="ARBA" id="ARBA00023077"/>
    </source>
</evidence>
<evidence type="ECO:0000256" key="4">
    <source>
        <dbReference type="ARBA" id="ARBA00022692"/>
    </source>
</evidence>
<keyword evidence="6 8" id="KW-0472">Membrane</keyword>
<dbReference type="Proteomes" id="UP000700732">
    <property type="component" value="Unassembled WGS sequence"/>
</dbReference>
<proteinExistence type="inferred from homology"/>
<evidence type="ECO:0000313" key="12">
    <source>
        <dbReference type="EMBL" id="MBC3793408.1"/>
    </source>
</evidence>
<keyword evidence="4 8" id="KW-0812">Transmembrane</keyword>
<dbReference type="Gene3D" id="2.40.170.20">
    <property type="entry name" value="TonB-dependent receptor, beta-barrel domain"/>
    <property type="match status" value="1"/>
</dbReference>
<keyword evidence="7 8" id="KW-0998">Cell outer membrane</keyword>
<evidence type="ECO:0000256" key="1">
    <source>
        <dbReference type="ARBA" id="ARBA00004571"/>
    </source>
</evidence>
<sequence>MEKYLLRSLKAGVSLLLLLLGIQPGWSQSVILASNVRQNPSQPVNANVRQLKDVLADLNSRYGVNILFELRAVEGLPVPIETVNVKASLEKNLDNVLSPLGLRYKKVNTNSYLIVGSKKPRKVADTDERLPEPELPMPDSRQSLLADRSLKEVRPAITVVADRSITGTVKSETDEVLPGVSVVIKGTTRGTTTDAGGGYKMTIPDEAGAAATILVFSFVGYLNQEVTVGNRTTVDVQLAPDDKTLNEVVVVGYGVQKKSDLTGAVGTVKADVLMERPAASLNQGLAGRITGVNVSVNSGRPGGRSNIRIRGNTSVSVANNPLYVIDGVILNASGLTNGSTPIDFINPNDIASIEVLKDASATAIYGARGANGVILVTTKRGSQTGGRITYDTDFSVGVLPRKIPLLNSREFLQVEDIAYQNAQKYDPVGWAGGKYKDPRTKRTNPLLFDASGNPLYDTDWQDETFQRAFTQNHQLSFSGGNAKDSYGVYLGYRNENGLVKESYLKRYAGRFVFDSQIKNWIKVGGTLSYNDQNENQVDPLGAGGIIAMRQVLEALPIIPVKYPDGRWAGNEDYPGMEGGGNPINILKERFFYVKTQTMLGNVYANINLTKDLELRTTLGTNVINQETDEYAGRTLNYISRNQGGTASVTNERHNSWQFENYLTYNKRFAQQHSVTGLLGLAWQHVDRFMSRAATQNFQDDYFRYNNLGAGSVPQAPTSSAVGYGLNSYFGRVNYGLKDKYLLTLTGRVDGSSKFGSANRYAFFPSAALAWRVIEEDFMKNVRPVSNLKIRTSYGVTGNSEITAYQALAGMSNYSVIFGGSRAIGVGTGRLANPDLRWEKTHQVDAGIELGLFQNRLSLEMDLYRKLTTDMLLSAPVPYSSGYETVSKNVGSMENRGLELAINSVNVNRGGFSWNTTFNISFNKNKVIALTGGSDIFVGYTVVREQEPVGSFFGFVHQGTWGTAEETEAAKYLKKPGDVKYQDVNQDGVINDKDRVIIGKGIPDGFGTLLNTFKYKNFDLTLDLQFMYGNDVLFRSQHSAEDRQGIANSFKTVLNAWTPENQNTPIAQFRPVSAGYNTNEDTHRVQDGSFIRGRNLLLAYNFSPNVINKLQLSRLRAYASVQNFFLSTKYVGYDPEVSTSGSAFDQGVALYDYPKPRVFMVGLNIGL</sequence>
<dbReference type="SUPFAM" id="SSF56935">
    <property type="entry name" value="Porins"/>
    <property type="match status" value="1"/>
</dbReference>
<dbReference type="Gene3D" id="2.60.40.1120">
    <property type="entry name" value="Carboxypeptidase-like, regulatory domain"/>
    <property type="match status" value="1"/>
</dbReference>
<name>A0ABR6WB68_9BACT</name>
<dbReference type="NCBIfam" id="TIGR04057">
    <property type="entry name" value="SusC_RagA_signa"/>
    <property type="match status" value="1"/>
</dbReference>
<organism evidence="12 13">
    <name type="scientific">Spirosoma utsteinense</name>
    <dbReference type="NCBI Taxonomy" id="2585773"/>
    <lineage>
        <taxon>Bacteria</taxon>
        <taxon>Pseudomonadati</taxon>
        <taxon>Bacteroidota</taxon>
        <taxon>Cytophagia</taxon>
        <taxon>Cytophagales</taxon>
        <taxon>Cytophagaceae</taxon>
        <taxon>Spirosoma</taxon>
    </lineage>
</organism>
<dbReference type="Pfam" id="PF13715">
    <property type="entry name" value="CarbopepD_reg_2"/>
    <property type="match status" value="1"/>
</dbReference>
<evidence type="ECO:0000256" key="2">
    <source>
        <dbReference type="ARBA" id="ARBA00022448"/>
    </source>
</evidence>
<dbReference type="InterPro" id="IPR037066">
    <property type="entry name" value="Plug_dom_sf"/>
</dbReference>
<evidence type="ECO:0000259" key="10">
    <source>
        <dbReference type="Pfam" id="PF00593"/>
    </source>
</evidence>
<reference evidence="12 13" key="1">
    <citation type="submission" date="2019-06" db="EMBL/GenBank/DDBJ databases">
        <title>Spirosoma utsteinense sp. nov. isolated from Antarctic ice-free soils.</title>
        <authorList>
            <person name="Tahon G."/>
        </authorList>
    </citation>
    <scope>NUCLEOTIDE SEQUENCE [LARGE SCALE GENOMIC DNA]</scope>
    <source>
        <strain evidence="12 13">LMG 31447</strain>
    </source>
</reference>
<accession>A0ABR6WB68</accession>
<dbReference type="Pfam" id="PF00593">
    <property type="entry name" value="TonB_dep_Rec_b-barrel"/>
    <property type="match status" value="1"/>
</dbReference>
<dbReference type="PROSITE" id="PS52016">
    <property type="entry name" value="TONB_DEPENDENT_REC_3"/>
    <property type="match status" value="1"/>
</dbReference>
<feature type="domain" description="TonB-dependent receptor-like beta-barrel" evidence="10">
    <location>
        <begin position="590"/>
        <end position="984"/>
    </location>
</feature>
<evidence type="ECO:0000256" key="6">
    <source>
        <dbReference type="ARBA" id="ARBA00023136"/>
    </source>
</evidence>
<dbReference type="InterPro" id="IPR012910">
    <property type="entry name" value="Plug_dom"/>
</dbReference>
<dbReference type="InterPro" id="IPR023997">
    <property type="entry name" value="TonB-dep_OMP_SusC/RagA_CS"/>
</dbReference>
<keyword evidence="13" id="KW-1185">Reference proteome</keyword>
<dbReference type="RefSeq" id="WP_186739282.1">
    <property type="nucleotide sequence ID" value="NZ_VFIA01000026.1"/>
</dbReference>
<gene>
    <name evidence="12" type="ORF">FH603_3926</name>
</gene>
<dbReference type="EMBL" id="VFIA01000026">
    <property type="protein sequence ID" value="MBC3793408.1"/>
    <property type="molecule type" value="Genomic_DNA"/>
</dbReference>
<keyword evidence="2 8" id="KW-0813">Transport</keyword>
<evidence type="ECO:0000313" key="13">
    <source>
        <dbReference type="Proteomes" id="UP000700732"/>
    </source>
</evidence>
<evidence type="ECO:0000256" key="7">
    <source>
        <dbReference type="ARBA" id="ARBA00023237"/>
    </source>
</evidence>
<keyword evidence="5 9" id="KW-0798">TonB box</keyword>
<protein>
    <submittedName>
        <fullName evidence="12">TonB-linked SusC/RagA family outer membrane protein</fullName>
    </submittedName>
</protein>
<dbReference type="SUPFAM" id="SSF49464">
    <property type="entry name" value="Carboxypeptidase regulatory domain-like"/>
    <property type="match status" value="1"/>
</dbReference>
<dbReference type="InterPro" id="IPR008969">
    <property type="entry name" value="CarboxyPept-like_regulatory"/>
</dbReference>
<keyword evidence="3 8" id="KW-1134">Transmembrane beta strand</keyword>
<evidence type="ECO:0000259" key="11">
    <source>
        <dbReference type="Pfam" id="PF07715"/>
    </source>
</evidence>
<dbReference type="InterPro" id="IPR036942">
    <property type="entry name" value="Beta-barrel_TonB_sf"/>
</dbReference>
<comment type="caution">
    <text evidence="12">The sequence shown here is derived from an EMBL/GenBank/DDBJ whole genome shotgun (WGS) entry which is preliminary data.</text>
</comment>
<dbReference type="Pfam" id="PF07715">
    <property type="entry name" value="Plug"/>
    <property type="match status" value="1"/>
</dbReference>